<evidence type="ECO:0000256" key="1">
    <source>
        <dbReference type="SAM" id="MobiDB-lite"/>
    </source>
</evidence>
<organism evidence="2 3">
    <name type="scientific">Psychrobacter glacincola</name>
    <dbReference type="NCBI Taxonomy" id="56810"/>
    <lineage>
        <taxon>Bacteria</taxon>
        <taxon>Pseudomonadati</taxon>
        <taxon>Pseudomonadota</taxon>
        <taxon>Gammaproteobacteria</taxon>
        <taxon>Moraxellales</taxon>
        <taxon>Moraxellaceae</taxon>
        <taxon>Psychrobacter</taxon>
    </lineage>
</organism>
<dbReference type="RefSeq" id="WP_201562131.1">
    <property type="nucleotide sequence ID" value="NZ_CAJGZK010000007.1"/>
</dbReference>
<feature type="region of interest" description="Disordered" evidence="1">
    <location>
        <begin position="25"/>
        <end position="51"/>
    </location>
</feature>
<comment type="caution">
    <text evidence="2">The sequence shown here is derived from an EMBL/GenBank/DDBJ whole genome shotgun (WGS) entry which is preliminary data.</text>
</comment>
<dbReference type="EMBL" id="JBHSTZ010000010">
    <property type="protein sequence ID" value="MFC6380622.1"/>
    <property type="molecule type" value="Genomic_DNA"/>
</dbReference>
<gene>
    <name evidence="2" type="ORF">ACFP58_03915</name>
</gene>
<proteinExistence type="predicted"/>
<protein>
    <submittedName>
        <fullName evidence="2">Uncharacterized protein</fullName>
    </submittedName>
</protein>
<dbReference type="Proteomes" id="UP001596264">
    <property type="component" value="Unassembled WGS sequence"/>
</dbReference>
<accession>A0ABW1W6U9</accession>
<name>A0ABW1W6U9_9GAMM</name>
<reference evidence="3" key="1">
    <citation type="journal article" date="2019" name="Int. J. Syst. Evol. Microbiol.">
        <title>The Global Catalogue of Microorganisms (GCM) 10K type strain sequencing project: providing services to taxonomists for standard genome sequencing and annotation.</title>
        <authorList>
            <consortium name="The Broad Institute Genomics Platform"/>
            <consortium name="The Broad Institute Genome Sequencing Center for Infectious Disease"/>
            <person name="Wu L."/>
            <person name="Ma J."/>
        </authorList>
    </citation>
    <scope>NUCLEOTIDE SEQUENCE [LARGE SCALE GENOMIC DNA]</scope>
    <source>
        <strain evidence="3">CCM 2050</strain>
    </source>
</reference>
<sequence length="51" mass="5609">MASTGNKKKWLALSAMGVALLLIPRRSSKKADKRLPKNDDSIKKAKNPDSE</sequence>
<evidence type="ECO:0000313" key="2">
    <source>
        <dbReference type="EMBL" id="MFC6380622.1"/>
    </source>
</evidence>
<evidence type="ECO:0000313" key="3">
    <source>
        <dbReference type="Proteomes" id="UP001596264"/>
    </source>
</evidence>
<keyword evidence="3" id="KW-1185">Reference proteome</keyword>
<feature type="compositionally biased region" description="Basic and acidic residues" evidence="1">
    <location>
        <begin position="29"/>
        <end position="51"/>
    </location>
</feature>